<gene>
    <name evidence="1" type="ORF">J9260_00765</name>
</gene>
<protein>
    <submittedName>
        <fullName evidence="1">Uncharacterized protein</fullName>
    </submittedName>
</protein>
<evidence type="ECO:0000313" key="1">
    <source>
        <dbReference type="EMBL" id="QTR53655.1"/>
    </source>
</evidence>
<dbReference type="Proteomes" id="UP000672009">
    <property type="component" value="Chromosome"/>
</dbReference>
<accession>A0A975FAZ2</accession>
<dbReference type="InterPro" id="IPR029068">
    <property type="entry name" value="Glyas_Bleomycin-R_OHBP_Dase"/>
</dbReference>
<dbReference type="RefSeq" id="WP_210219165.1">
    <property type="nucleotide sequence ID" value="NZ_CP072793.1"/>
</dbReference>
<proteinExistence type="predicted"/>
<evidence type="ECO:0000313" key="2">
    <source>
        <dbReference type="Proteomes" id="UP000672009"/>
    </source>
</evidence>
<sequence>MKMQQTRPQLNLLVLRCRDIELTRLFYEGLNLHFISEQHGNGSRHYTAVMDNGLVLELYPAKGEPDNTRLGFHFGGKSQRVLQDPDGRYVEVWQ</sequence>
<dbReference type="Gene3D" id="3.10.180.10">
    <property type="entry name" value="2,3-Dihydroxybiphenyl 1,2-Dioxygenase, domain 1"/>
    <property type="match status" value="1"/>
</dbReference>
<organism evidence="1 2">
    <name type="scientific">Thiothrix unzii</name>
    <dbReference type="NCBI Taxonomy" id="111769"/>
    <lineage>
        <taxon>Bacteria</taxon>
        <taxon>Pseudomonadati</taxon>
        <taxon>Pseudomonadota</taxon>
        <taxon>Gammaproteobacteria</taxon>
        <taxon>Thiotrichales</taxon>
        <taxon>Thiotrichaceae</taxon>
        <taxon>Thiothrix</taxon>
    </lineage>
</organism>
<dbReference type="AlphaFoldDB" id="A0A975FAZ2"/>
<dbReference type="SUPFAM" id="SSF54593">
    <property type="entry name" value="Glyoxalase/Bleomycin resistance protein/Dihydroxybiphenyl dioxygenase"/>
    <property type="match status" value="1"/>
</dbReference>
<dbReference type="EMBL" id="CP072793">
    <property type="protein sequence ID" value="QTR53655.1"/>
    <property type="molecule type" value="Genomic_DNA"/>
</dbReference>
<keyword evidence="2" id="KW-1185">Reference proteome</keyword>
<dbReference type="KEGG" id="tun:J9260_00765"/>
<reference evidence="1" key="1">
    <citation type="submission" date="2021-04" db="EMBL/GenBank/DDBJ databases">
        <title>Genomics, taxonomy and metabolism of representatives of sulfur bacteria of the genus Thiothrix: Thiothrix fructosivorans QT, Thiothrix unzii A1T and three new species, Thiothrix subterranea sp. nov., Thiothrix litoralis sp. nov. and 'Candidatus Thiothrix anitrata' sp. nov.</title>
        <authorList>
            <person name="Ravin N.V."/>
            <person name="Smolyakov D."/>
            <person name="Rudenko T.S."/>
            <person name="Mardanov A.V."/>
            <person name="Beletsky A.V."/>
            <person name="Markov N.D."/>
            <person name="Fomenkov A.I."/>
            <person name="Roberts R.J."/>
            <person name="Karnachuk O.V."/>
            <person name="Novikov A."/>
            <person name="Grabovich M.Y."/>
        </authorList>
    </citation>
    <scope>NUCLEOTIDE SEQUENCE</scope>
    <source>
        <strain evidence="1">A1</strain>
    </source>
</reference>
<name>A0A975FAZ2_9GAMM</name>